<comment type="caution">
    <text evidence="4">The sequence shown here is derived from an EMBL/GenBank/DDBJ whole genome shotgun (WGS) entry which is preliminary data.</text>
</comment>
<evidence type="ECO:0008006" key="6">
    <source>
        <dbReference type="Google" id="ProtNLM"/>
    </source>
</evidence>
<organism evidence="4 5">
    <name type="scientific">Triparma verrucosa</name>
    <dbReference type="NCBI Taxonomy" id="1606542"/>
    <lineage>
        <taxon>Eukaryota</taxon>
        <taxon>Sar</taxon>
        <taxon>Stramenopiles</taxon>
        <taxon>Ochrophyta</taxon>
        <taxon>Bolidophyceae</taxon>
        <taxon>Parmales</taxon>
        <taxon>Triparmaceae</taxon>
        <taxon>Triparma</taxon>
    </lineage>
</organism>
<dbReference type="PROSITE" id="PS00924">
    <property type="entry name" value="ASP_GLU_RACEMASE_2"/>
    <property type="match status" value="1"/>
</dbReference>
<evidence type="ECO:0000256" key="1">
    <source>
        <dbReference type="ARBA" id="ARBA00007847"/>
    </source>
</evidence>
<dbReference type="AlphaFoldDB" id="A0A9W7BA44"/>
<accession>A0A9W7BA44</accession>
<dbReference type="PANTHER" id="PTHR21198:SF7">
    <property type="entry name" value="ASPARTATE-GLUTAMATE RACEMASE FAMILY"/>
    <property type="match status" value="1"/>
</dbReference>
<dbReference type="InterPro" id="IPR033134">
    <property type="entry name" value="Asp/Glu_racemase_AS_2"/>
</dbReference>
<evidence type="ECO:0000313" key="4">
    <source>
        <dbReference type="EMBL" id="GMH86886.1"/>
    </source>
</evidence>
<reference evidence="5" key="1">
    <citation type="journal article" date="2023" name="Commun. Biol.">
        <title>Genome analysis of Parmales, the sister group of diatoms, reveals the evolutionary specialization of diatoms from phago-mixotrophs to photoautotrophs.</title>
        <authorList>
            <person name="Ban H."/>
            <person name="Sato S."/>
            <person name="Yoshikawa S."/>
            <person name="Yamada K."/>
            <person name="Nakamura Y."/>
            <person name="Ichinomiya M."/>
            <person name="Sato N."/>
            <person name="Blanc-Mathieu R."/>
            <person name="Endo H."/>
            <person name="Kuwata A."/>
            <person name="Ogata H."/>
        </authorList>
    </citation>
    <scope>NUCLEOTIDE SEQUENCE [LARGE SCALE GENOMIC DNA]</scope>
    <source>
        <strain evidence="5">NIES 3699</strain>
    </source>
</reference>
<dbReference type="InterPro" id="IPR001920">
    <property type="entry name" value="Asp/Glu_race"/>
</dbReference>
<sequence>MSSSEQPPQPPSSINPTTGSSNSNKSNDLTVGIIGGMGPQATVSFLQLLISLTHELTSARTDQDHVKYILVNDPTIPNRQSALLSSSPSSLETTGLHISHACALIPPSCDFCICICNTAHAFYPYFTRPLSLHRTPFLSLITVTSRRVIELSDETTKVAILAATGCVKSGLYQNELSRLGGRPPYILPGSLQETAMLSINQTKAGEIDEACRTLGPLLRFLREEEEVEMVVLGCTEFPVIVESLGEDVPEGIRFVDSTMVMAEMTVKLCKGLIKLEDVME</sequence>
<name>A0A9W7BA44_9STRA</name>
<dbReference type="InterPro" id="IPR004380">
    <property type="entry name" value="Asp_race"/>
</dbReference>
<dbReference type="EMBL" id="BRXX01000065">
    <property type="protein sequence ID" value="GMH86886.1"/>
    <property type="molecule type" value="Genomic_DNA"/>
</dbReference>
<dbReference type="Pfam" id="PF01177">
    <property type="entry name" value="Asp_Glu_race"/>
    <property type="match status" value="1"/>
</dbReference>
<protein>
    <recommendedName>
        <fullName evidence="6">Aspartate racemase</fullName>
    </recommendedName>
</protein>
<dbReference type="Gene3D" id="3.40.50.1860">
    <property type="match status" value="2"/>
</dbReference>
<dbReference type="InterPro" id="IPR015942">
    <property type="entry name" value="Asp/Glu/hydantoin_racemase"/>
</dbReference>
<comment type="similarity">
    <text evidence="1">Belongs to the aspartate/glutamate racemases family.</text>
</comment>
<evidence type="ECO:0000256" key="3">
    <source>
        <dbReference type="SAM" id="MobiDB-lite"/>
    </source>
</evidence>
<feature type="compositionally biased region" description="Polar residues" evidence="3">
    <location>
        <begin position="14"/>
        <end position="29"/>
    </location>
</feature>
<dbReference type="SUPFAM" id="SSF53681">
    <property type="entry name" value="Aspartate/glutamate racemase"/>
    <property type="match status" value="2"/>
</dbReference>
<keyword evidence="5" id="KW-1185">Reference proteome</keyword>
<gene>
    <name evidence="4" type="ORF">TrVE_jg1979</name>
</gene>
<dbReference type="NCBIfam" id="TIGR00035">
    <property type="entry name" value="asp_race"/>
    <property type="match status" value="1"/>
</dbReference>
<feature type="region of interest" description="Disordered" evidence="3">
    <location>
        <begin position="1"/>
        <end position="31"/>
    </location>
</feature>
<evidence type="ECO:0000313" key="5">
    <source>
        <dbReference type="Proteomes" id="UP001165160"/>
    </source>
</evidence>
<keyword evidence="2" id="KW-0413">Isomerase</keyword>
<dbReference type="PANTHER" id="PTHR21198">
    <property type="entry name" value="GLUTAMATE RACEMASE"/>
    <property type="match status" value="1"/>
</dbReference>
<proteinExistence type="inferred from homology"/>
<evidence type="ECO:0000256" key="2">
    <source>
        <dbReference type="ARBA" id="ARBA00023235"/>
    </source>
</evidence>
<dbReference type="GO" id="GO:0047661">
    <property type="term" value="F:amino-acid racemase activity"/>
    <property type="evidence" value="ECO:0007669"/>
    <property type="project" value="InterPro"/>
</dbReference>
<dbReference type="Proteomes" id="UP001165160">
    <property type="component" value="Unassembled WGS sequence"/>
</dbReference>